<gene>
    <name evidence="5" type="ORF">Ddye_021055</name>
</gene>
<proteinExistence type="inferred from homology"/>
<comment type="caution">
    <text evidence="5">The sequence shown here is derived from an EMBL/GenBank/DDBJ whole genome shotgun (WGS) entry which is preliminary data.</text>
</comment>
<evidence type="ECO:0000256" key="1">
    <source>
        <dbReference type="ARBA" id="ARBA00009902"/>
    </source>
</evidence>
<dbReference type="SMART" id="SM00640">
    <property type="entry name" value="Glyco_32"/>
    <property type="match status" value="1"/>
</dbReference>
<dbReference type="InterPro" id="IPR001362">
    <property type="entry name" value="Glyco_hydro_32"/>
</dbReference>
<dbReference type="InterPro" id="IPR023296">
    <property type="entry name" value="Glyco_hydro_beta-prop_sf"/>
</dbReference>
<evidence type="ECO:0000313" key="6">
    <source>
        <dbReference type="Proteomes" id="UP001280121"/>
    </source>
</evidence>
<accession>A0AAD9U0W2</accession>
<keyword evidence="2" id="KW-0378">Hydrolase</keyword>
<dbReference type="InterPro" id="IPR013148">
    <property type="entry name" value="Glyco_hydro_32_N"/>
</dbReference>
<dbReference type="Gene3D" id="2.60.120.560">
    <property type="entry name" value="Exo-inulinase, domain 1"/>
    <property type="match status" value="1"/>
</dbReference>
<evidence type="ECO:0000256" key="2">
    <source>
        <dbReference type="ARBA" id="ARBA00022801"/>
    </source>
</evidence>
<dbReference type="AlphaFoldDB" id="A0AAD9U0W2"/>
<dbReference type="EMBL" id="JANJYI010000006">
    <property type="protein sequence ID" value="KAK2645860.1"/>
    <property type="molecule type" value="Genomic_DNA"/>
</dbReference>
<protein>
    <recommendedName>
        <fullName evidence="4">Glycosyl hydrolase family 32 N-terminal domain-containing protein</fullName>
    </recommendedName>
</protein>
<dbReference type="SUPFAM" id="SSF75005">
    <property type="entry name" value="Arabinanase/levansucrase/invertase"/>
    <property type="match status" value="1"/>
</dbReference>
<dbReference type="Pfam" id="PF00251">
    <property type="entry name" value="Glyco_hydro_32N"/>
    <property type="match status" value="1"/>
</dbReference>
<keyword evidence="3" id="KW-0326">Glycosidase</keyword>
<sequence length="305" mass="34954">MVYQAHIDTVGVVSGAEVQNLAMPKDLSDPLLNEWVKFSGNPIMTPPNGVKVDDFRDPTTAWQSSDGEWRVIVGSQSNNQGMLILYRRKDFMYWTKFQNPLYSSDRTGMWECPDFYPVSINGTNGVDTSVLNPCVKHVMKASFNSHDYYILGTYNPQMERFFPHTDFEGTSLDLSRQDDIEKGCSGVQSIPRQIWLDINGKQLVQWPVEEIETRQGKQASINDKKLESGLVFEVSGITASQVDVEVVFEVPELEEADEFINPDRPFHDRESRRGRKNLLSQVEFIHSWQLTKQPTFMYSTMEHLV</sequence>
<feature type="domain" description="Glycosyl hydrolase family 32 N-terminal" evidence="4">
    <location>
        <begin position="14"/>
        <end position="168"/>
    </location>
</feature>
<name>A0AAD9U0W2_9ROSI</name>
<dbReference type="InterPro" id="IPR050551">
    <property type="entry name" value="Fructan_Metab_Enzymes"/>
</dbReference>
<keyword evidence="6" id="KW-1185">Reference proteome</keyword>
<evidence type="ECO:0000259" key="4">
    <source>
        <dbReference type="Pfam" id="PF00251"/>
    </source>
</evidence>
<evidence type="ECO:0000256" key="3">
    <source>
        <dbReference type="ARBA" id="ARBA00023295"/>
    </source>
</evidence>
<comment type="similarity">
    <text evidence="1">Belongs to the glycosyl hydrolase 32 family.</text>
</comment>
<reference evidence="5" key="1">
    <citation type="journal article" date="2023" name="Plant J.">
        <title>Genome sequences and population genomics provide insights into the demographic history, inbreeding, and mutation load of two 'living fossil' tree species of Dipteronia.</title>
        <authorList>
            <person name="Feng Y."/>
            <person name="Comes H.P."/>
            <person name="Chen J."/>
            <person name="Zhu S."/>
            <person name="Lu R."/>
            <person name="Zhang X."/>
            <person name="Li P."/>
            <person name="Qiu J."/>
            <person name="Olsen K.M."/>
            <person name="Qiu Y."/>
        </authorList>
    </citation>
    <scope>NUCLEOTIDE SEQUENCE</scope>
    <source>
        <strain evidence="5">KIB01</strain>
    </source>
</reference>
<evidence type="ECO:0000313" key="5">
    <source>
        <dbReference type="EMBL" id="KAK2645860.1"/>
    </source>
</evidence>
<dbReference type="PANTHER" id="PTHR31953">
    <property type="entry name" value="BETA-FRUCTOFURANOSIDASE, INSOLUBLE ISOENZYME CWINV1-RELATED"/>
    <property type="match status" value="1"/>
</dbReference>
<dbReference type="Proteomes" id="UP001280121">
    <property type="component" value="Unassembled WGS sequence"/>
</dbReference>
<dbReference type="Gene3D" id="2.115.10.20">
    <property type="entry name" value="Glycosyl hydrolase domain, family 43"/>
    <property type="match status" value="1"/>
</dbReference>
<organism evidence="5 6">
    <name type="scientific">Dipteronia dyeriana</name>
    <dbReference type="NCBI Taxonomy" id="168575"/>
    <lineage>
        <taxon>Eukaryota</taxon>
        <taxon>Viridiplantae</taxon>
        <taxon>Streptophyta</taxon>
        <taxon>Embryophyta</taxon>
        <taxon>Tracheophyta</taxon>
        <taxon>Spermatophyta</taxon>
        <taxon>Magnoliopsida</taxon>
        <taxon>eudicotyledons</taxon>
        <taxon>Gunneridae</taxon>
        <taxon>Pentapetalae</taxon>
        <taxon>rosids</taxon>
        <taxon>malvids</taxon>
        <taxon>Sapindales</taxon>
        <taxon>Sapindaceae</taxon>
        <taxon>Hippocastanoideae</taxon>
        <taxon>Acereae</taxon>
        <taxon>Dipteronia</taxon>
    </lineage>
</organism>
<dbReference type="GO" id="GO:0004553">
    <property type="term" value="F:hydrolase activity, hydrolyzing O-glycosyl compounds"/>
    <property type="evidence" value="ECO:0007669"/>
    <property type="project" value="InterPro"/>
</dbReference>
<dbReference type="GO" id="GO:0005975">
    <property type="term" value="P:carbohydrate metabolic process"/>
    <property type="evidence" value="ECO:0007669"/>
    <property type="project" value="InterPro"/>
</dbReference>